<dbReference type="NCBIfam" id="NF045510">
    <property type="entry name" value="4Cys_prefix_kin"/>
    <property type="match status" value="1"/>
</dbReference>
<dbReference type="Gene3D" id="1.10.510.10">
    <property type="entry name" value="Transferase(Phosphotransferase) domain 1"/>
    <property type="match status" value="1"/>
</dbReference>
<reference evidence="11 12" key="1">
    <citation type="journal article" date="2020" name="ISME J.">
        <title>Comparative genomics reveals insights into cyanobacterial evolution and habitat adaptation.</title>
        <authorList>
            <person name="Chen M.Y."/>
            <person name="Teng W.K."/>
            <person name="Zhao L."/>
            <person name="Hu C.X."/>
            <person name="Zhou Y.K."/>
            <person name="Han B.P."/>
            <person name="Song L.R."/>
            <person name="Shu W.S."/>
        </authorList>
    </citation>
    <scope>NUCLEOTIDE SEQUENCE [LARGE SCALE GENOMIC DNA]</scope>
    <source>
        <strain evidence="11 12">FACHB-288</strain>
    </source>
</reference>
<feature type="domain" description="Protein kinase" evidence="10">
    <location>
        <begin position="36"/>
        <end position="302"/>
    </location>
</feature>
<dbReference type="InterPro" id="IPR037215">
    <property type="entry name" value="GUN4-like_sf"/>
</dbReference>
<dbReference type="CDD" id="cd14014">
    <property type="entry name" value="STKc_PknB_like"/>
    <property type="match status" value="1"/>
</dbReference>
<evidence type="ECO:0000256" key="1">
    <source>
        <dbReference type="ARBA" id="ARBA00012513"/>
    </source>
</evidence>
<evidence type="ECO:0000256" key="5">
    <source>
        <dbReference type="ARBA" id="ARBA00022777"/>
    </source>
</evidence>
<comment type="catalytic activity">
    <reaction evidence="7">
        <text>L-threonyl-[protein] + ATP = O-phospho-L-threonyl-[protein] + ADP + H(+)</text>
        <dbReference type="Rhea" id="RHEA:46608"/>
        <dbReference type="Rhea" id="RHEA-COMP:11060"/>
        <dbReference type="Rhea" id="RHEA-COMP:11605"/>
        <dbReference type="ChEBI" id="CHEBI:15378"/>
        <dbReference type="ChEBI" id="CHEBI:30013"/>
        <dbReference type="ChEBI" id="CHEBI:30616"/>
        <dbReference type="ChEBI" id="CHEBI:61977"/>
        <dbReference type="ChEBI" id="CHEBI:456216"/>
        <dbReference type="EC" id="2.7.11.1"/>
    </reaction>
</comment>
<dbReference type="InterPro" id="IPR008629">
    <property type="entry name" value="GUN4-like"/>
</dbReference>
<protein>
    <recommendedName>
        <fullName evidence="1">non-specific serine/threonine protein kinase</fullName>
        <ecNumber evidence="1">2.7.11.1</ecNumber>
    </recommendedName>
</protein>
<keyword evidence="2" id="KW-0723">Serine/threonine-protein kinase</keyword>
<evidence type="ECO:0000256" key="8">
    <source>
        <dbReference type="ARBA" id="ARBA00048679"/>
    </source>
</evidence>
<dbReference type="Pfam" id="PF00069">
    <property type="entry name" value="Pkinase"/>
    <property type="match status" value="1"/>
</dbReference>
<evidence type="ECO:0000313" key="11">
    <source>
        <dbReference type="EMBL" id="MBD2197922.1"/>
    </source>
</evidence>
<gene>
    <name evidence="11" type="ORF">H6G24_20815</name>
</gene>
<keyword evidence="3" id="KW-0808">Transferase</keyword>
<dbReference type="CDD" id="cd16383">
    <property type="entry name" value="GUN4"/>
    <property type="match status" value="1"/>
</dbReference>
<dbReference type="Gene3D" id="3.30.200.20">
    <property type="entry name" value="Phosphorylase Kinase, domain 1"/>
    <property type="match status" value="1"/>
</dbReference>
<evidence type="ECO:0000259" key="10">
    <source>
        <dbReference type="PROSITE" id="PS50011"/>
    </source>
</evidence>
<dbReference type="SMART" id="SM00220">
    <property type="entry name" value="S_TKc"/>
    <property type="match status" value="1"/>
</dbReference>
<organism evidence="11 12">
    <name type="scientific">Calothrix parietina FACHB-288</name>
    <dbReference type="NCBI Taxonomy" id="2692896"/>
    <lineage>
        <taxon>Bacteria</taxon>
        <taxon>Bacillati</taxon>
        <taxon>Cyanobacteriota</taxon>
        <taxon>Cyanophyceae</taxon>
        <taxon>Nostocales</taxon>
        <taxon>Calotrichaceae</taxon>
        <taxon>Calothrix</taxon>
    </lineage>
</organism>
<feature type="binding site" evidence="9">
    <location>
        <position position="66"/>
    </location>
    <ligand>
        <name>ATP</name>
        <dbReference type="ChEBI" id="CHEBI:30616"/>
    </ligand>
</feature>
<dbReference type="SUPFAM" id="SSF140869">
    <property type="entry name" value="GUN4-like"/>
    <property type="match status" value="1"/>
</dbReference>
<evidence type="ECO:0000256" key="2">
    <source>
        <dbReference type="ARBA" id="ARBA00022527"/>
    </source>
</evidence>
<keyword evidence="12" id="KW-1185">Reference proteome</keyword>
<evidence type="ECO:0000256" key="9">
    <source>
        <dbReference type="PROSITE-ProRule" id="PRU10141"/>
    </source>
</evidence>
<evidence type="ECO:0000256" key="3">
    <source>
        <dbReference type="ARBA" id="ARBA00022679"/>
    </source>
</evidence>
<dbReference type="InterPro" id="IPR011009">
    <property type="entry name" value="Kinase-like_dom_sf"/>
</dbReference>
<dbReference type="Proteomes" id="UP000658514">
    <property type="component" value="Unassembled WGS sequence"/>
</dbReference>
<dbReference type="EMBL" id="JACJQH010000034">
    <property type="protein sequence ID" value="MBD2197922.1"/>
    <property type="molecule type" value="Genomic_DNA"/>
</dbReference>
<dbReference type="EC" id="2.7.11.1" evidence="1"/>
<comment type="caution">
    <text evidence="11">The sequence shown here is derived from an EMBL/GenBank/DDBJ whole genome shotgun (WGS) entry which is preliminary data.</text>
</comment>
<comment type="catalytic activity">
    <reaction evidence="8">
        <text>L-seryl-[protein] + ATP = O-phospho-L-seryl-[protein] + ADP + H(+)</text>
        <dbReference type="Rhea" id="RHEA:17989"/>
        <dbReference type="Rhea" id="RHEA-COMP:9863"/>
        <dbReference type="Rhea" id="RHEA-COMP:11604"/>
        <dbReference type="ChEBI" id="CHEBI:15378"/>
        <dbReference type="ChEBI" id="CHEBI:29999"/>
        <dbReference type="ChEBI" id="CHEBI:30616"/>
        <dbReference type="ChEBI" id="CHEBI:83421"/>
        <dbReference type="ChEBI" id="CHEBI:456216"/>
        <dbReference type="EC" id="2.7.11.1"/>
    </reaction>
</comment>
<dbReference type="SUPFAM" id="SSF56112">
    <property type="entry name" value="Protein kinase-like (PK-like)"/>
    <property type="match status" value="1"/>
</dbReference>
<keyword evidence="5" id="KW-0418">Kinase</keyword>
<proteinExistence type="predicted"/>
<dbReference type="PROSITE" id="PS50011">
    <property type="entry name" value="PROTEIN_KINASE_DOM"/>
    <property type="match status" value="1"/>
</dbReference>
<dbReference type="PANTHER" id="PTHR24363:SF0">
    <property type="entry name" value="SERINE_THREONINE KINASE LIKE DOMAIN CONTAINING 1"/>
    <property type="match status" value="1"/>
</dbReference>
<evidence type="ECO:0000256" key="4">
    <source>
        <dbReference type="ARBA" id="ARBA00022741"/>
    </source>
</evidence>
<evidence type="ECO:0000313" key="12">
    <source>
        <dbReference type="Proteomes" id="UP000658514"/>
    </source>
</evidence>
<dbReference type="PANTHER" id="PTHR24363">
    <property type="entry name" value="SERINE/THREONINE PROTEIN KINASE"/>
    <property type="match status" value="1"/>
</dbReference>
<dbReference type="PROSITE" id="PS00107">
    <property type="entry name" value="PROTEIN_KINASE_ATP"/>
    <property type="match status" value="1"/>
</dbReference>
<dbReference type="InterPro" id="IPR017441">
    <property type="entry name" value="Protein_kinase_ATP_BS"/>
</dbReference>
<sequence length="456" mass="52512">MLYCSNPHCSNTFNPDGNKFCIHCGQTLTPLFRNRFRVIRLLGEGGFGKTYEARDTDKMDEPCVIKQFFPQVQGTAALEKATELFKQEAKRLYELGEHPQIPRLIAYFEQDKRLYLVQEFINGQNLLEELQQQGTFSEEKIIQLLNDLLPVLQFIHERGVIHRDIKPENIMRRQQDGKFILIDFGVSKQTIGSIIGQVGTTVGTPGYAPVEQMRGQVFPASDLYSLGVTCIRLLTGCLPNGGVYDSLYDALKGKWIWRECLPFATIITPILAQILDNLLQDYVTERYQSAAQVIQVITPPNLRSAVGMNYKILQDLLISQKWREADQETWKVMLKISNREKERYLRVEHIKSFPCQDLLTIDGLWLLYSNGRFGFSIQKQLWERVGGKADLDLKTWNYFGECLGWRSKNKWEPYEDLSFTLASPAGHLPRAIWSMRLDGRRKRLSALTSRLTDCQI</sequence>
<dbReference type="RefSeq" id="WP_190546113.1">
    <property type="nucleotide sequence ID" value="NZ_CAWPNO010000067.1"/>
</dbReference>
<dbReference type="Gene3D" id="1.25.40.620">
    <property type="match status" value="1"/>
</dbReference>
<dbReference type="Gene3D" id="1.10.10.1770">
    <property type="entry name" value="Gun4-like"/>
    <property type="match status" value="1"/>
</dbReference>
<keyword evidence="4 9" id="KW-0547">Nucleotide-binding</keyword>
<dbReference type="InterPro" id="IPR000719">
    <property type="entry name" value="Prot_kinase_dom"/>
</dbReference>
<dbReference type="Pfam" id="PF05419">
    <property type="entry name" value="GUN4"/>
    <property type="match status" value="1"/>
</dbReference>
<evidence type="ECO:0000256" key="6">
    <source>
        <dbReference type="ARBA" id="ARBA00022840"/>
    </source>
</evidence>
<accession>A0ABR8AD34</accession>
<keyword evidence="6 9" id="KW-0067">ATP-binding</keyword>
<evidence type="ECO:0000256" key="7">
    <source>
        <dbReference type="ARBA" id="ARBA00047899"/>
    </source>
</evidence>
<name>A0ABR8AD34_9CYAN</name>